<keyword evidence="4" id="KW-1185">Reference proteome</keyword>
<feature type="signal peptide" evidence="2">
    <location>
        <begin position="1"/>
        <end position="25"/>
    </location>
</feature>
<feature type="chain" id="PRO_5045260168" description="Sensor domain-containing protein" evidence="2">
    <location>
        <begin position="26"/>
        <end position="251"/>
    </location>
</feature>
<proteinExistence type="predicted"/>
<dbReference type="PROSITE" id="PS51257">
    <property type="entry name" value="PROKAR_LIPOPROTEIN"/>
    <property type="match status" value="1"/>
</dbReference>
<comment type="caution">
    <text evidence="3">The sequence shown here is derived from an EMBL/GenBank/DDBJ whole genome shotgun (WGS) entry which is preliminary data.</text>
</comment>
<evidence type="ECO:0008006" key="5">
    <source>
        <dbReference type="Google" id="ProtNLM"/>
    </source>
</evidence>
<accession>A0ABW1A8L7</accession>
<dbReference type="EMBL" id="JBHSON010000042">
    <property type="protein sequence ID" value="MFC5749480.1"/>
    <property type="molecule type" value="Genomic_DNA"/>
</dbReference>
<reference evidence="4" key="1">
    <citation type="journal article" date="2019" name="Int. J. Syst. Evol. Microbiol.">
        <title>The Global Catalogue of Microorganisms (GCM) 10K type strain sequencing project: providing services to taxonomists for standard genome sequencing and annotation.</title>
        <authorList>
            <consortium name="The Broad Institute Genomics Platform"/>
            <consortium name="The Broad Institute Genome Sequencing Center for Infectious Disease"/>
            <person name="Wu L."/>
            <person name="Ma J."/>
        </authorList>
    </citation>
    <scope>NUCLEOTIDE SEQUENCE [LARGE SCALE GENOMIC DNA]</scope>
    <source>
        <strain evidence="4">KCTC 42087</strain>
    </source>
</reference>
<name>A0ABW1A8L7_9ACTN</name>
<dbReference type="RefSeq" id="WP_378285201.1">
    <property type="nucleotide sequence ID" value="NZ_JBHSON010000042.1"/>
</dbReference>
<organism evidence="3 4">
    <name type="scientific">Actinomadura rugatobispora</name>
    <dbReference type="NCBI Taxonomy" id="1994"/>
    <lineage>
        <taxon>Bacteria</taxon>
        <taxon>Bacillati</taxon>
        <taxon>Actinomycetota</taxon>
        <taxon>Actinomycetes</taxon>
        <taxon>Streptosporangiales</taxon>
        <taxon>Thermomonosporaceae</taxon>
        <taxon>Actinomadura</taxon>
    </lineage>
</organism>
<sequence>MTWRRGRAGSGLRLPAVMLTVSALAMTGCGGGDEPKAPPRPSQAAPSTSAPPPVYTAEQVKRGLIGPGDIGSGIREIRTVADVLKDGGAPICSLTATRLQGDPQITTRQFSSRASGKNEVKYTQVLARYATAQAAAGSYEDLKKKARSCPAKRRVAAKKIREDFTLYAHNDTWKVSEDTLAGWNRLRGTERQEYSASNTEYNIFHVMYDYAARGNLVVATMYYERTEPGKESGPIAERASGVLTKQLRKIG</sequence>
<evidence type="ECO:0000256" key="2">
    <source>
        <dbReference type="SAM" id="SignalP"/>
    </source>
</evidence>
<gene>
    <name evidence="3" type="ORF">ACFPZN_27990</name>
</gene>
<evidence type="ECO:0000256" key="1">
    <source>
        <dbReference type="SAM" id="MobiDB-lite"/>
    </source>
</evidence>
<protein>
    <recommendedName>
        <fullName evidence="5">Sensor domain-containing protein</fullName>
    </recommendedName>
</protein>
<keyword evidence="2" id="KW-0732">Signal</keyword>
<evidence type="ECO:0000313" key="3">
    <source>
        <dbReference type="EMBL" id="MFC5749480.1"/>
    </source>
</evidence>
<dbReference type="Proteomes" id="UP001596074">
    <property type="component" value="Unassembled WGS sequence"/>
</dbReference>
<evidence type="ECO:0000313" key="4">
    <source>
        <dbReference type="Proteomes" id="UP001596074"/>
    </source>
</evidence>
<feature type="region of interest" description="Disordered" evidence="1">
    <location>
        <begin position="29"/>
        <end position="54"/>
    </location>
</feature>